<dbReference type="SUPFAM" id="SSF56112">
    <property type="entry name" value="Protein kinase-like (PK-like)"/>
    <property type="match status" value="1"/>
</dbReference>
<dbReference type="InterPro" id="IPR011009">
    <property type="entry name" value="Kinase-like_dom_sf"/>
</dbReference>
<evidence type="ECO:0000256" key="6">
    <source>
        <dbReference type="ARBA" id="ARBA00037368"/>
    </source>
</evidence>
<keyword evidence="11" id="KW-1185">Reference proteome</keyword>
<gene>
    <name evidence="10" type="ORF">DD236_06800</name>
</gene>
<evidence type="ECO:0000256" key="2">
    <source>
        <dbReference type="ARBA" id="ARBA00022490"/>
    </source>
</evidence>
<evidence type="ECO:0000259" key="9">
    <source>
        <dbReference type="Pfam" id="PF01636"/>
    </source>
</evidence>
<evidence type="ECO:0000256" key="8">
    <source>
        <dbReference type="ARBA" id="ARBA00040505"/>
    </source>
</evidence>
<evidence type="ECO:0000256" key="4">
    <source>
        <dbReference type="ARBA" id="ARBA00022777"/>
    </source>
</evidence>
<evidence type="ECO:0000256" key="5">
    <source>
        <dbReference type="ARBA" id="ARBA00036820"/>
    </source>
</evidence>
<reference evidence="11" key="1">
    <citation type="submission" date="2018-05" db="EMBL/GenBank/DDBJ databases">
        <authorList>
            <person name="Li Y."/>
        </authorList>
    </citation>
    <scope>NUCLEOTIDE SEQUENCE [LARGE SCALE GENOMIC DNA]</scope>
    <source>
        <strain evidence="11">sk1b4</strain>
    </source>
</reference>
<name>A0A2V1K5H1_9ACTO</name>
<dbReference type="Gene3D" id="3.90.1200.10">
    <property type="match status" value="1"/>
</dbReference>
<dbReference type="AlphaFoldDB" id="A0A2V1K5H1"/>
<evidence type="ECO:0000256" key="7">
    <source>
        <dbReference type="ARBA" id="ARBA00038873"/>
    </source>
</evidence>
<dbReference type="Proteomes" id="UP000245283">
    <property type="component" value="Unassembled WGS sequence"/>
</dbReference>
<keyword evidence="2" id="KW-0963">Cytoplasm</keyword>
<organism evidence="10 11">
    <name type="scientific">Ancrocorticia populi</name>
    <dbReference type="NCBI Taxonomy" id="2175228"/>
    <lineage>
        <taxon>Bacteria</taxon>
        <taxon>Bacillati</taxon>
        <taxon>Actinomycetota</taxon>
        <taxon>Actinomycetes</taxon>
        <taxon>Actinomycetales</taxon>
        <taxon>Actinomycetaceae</taxon>
        <taxon>Ancrocorticia</taxon>
    </lineage>
</organism>
<accession>A0A2V1K5H1</accession>
<dbReference type="EC" id="2.7.1.81" evidence="7"/>
<keyword evidence="3" id="KW-0808">Transferase</keyword>
<comment type="catalytic activity">
    <reaction evidence="5">
        <text>(5R)-5-hydroxy-L-lysine + GTP = (5R)-5-phosphooxy-L-lysine + GDP + H(+)</text>
        <dbReference type="Rhea" id="RHEA:19049"/>
        <dbReference type="ChEBI" id="CHEBI:15378"/>
        <dbReference type="ChEBI" id="CHEBI:37565"/>
        <dbReference type="ChEBI" id="CHEBI:57882"/>
        <dbReference type="ChEBI" id="CHEBI:58189"/>
        <dbReference type="ChEBI" id="CHEBI:58357"/>
        <dbReference type="EC" id="2.7.1.81"/>
    </reaction>
</comment>
<proteinExistence type="predicted"/>
<evidence type="ECO:0000256" key="1">
    <source>
        <dbReference type="ARBA" id="ARBA00004496"/>
    </source>
</evidence>
<dbReference type="OrthoDB" id="241498at2"/>
<sequence length="391" mass="43835">MVHVWWRFWRRFLMPHATDPPKHSPMLANLTDLLGESALEVQEARLDPEAVGEQLMQNYGLRGTLQRIATEKDDTFVLTAEGKGDPPSQKYLVKISSSFEDPDLVDFQSAVLEHVAEEDVFLPVPRILRTVDGQLMIGCFSGSGPFPRILRVLSYLDGEPLGTTNVSRANHEQIGRLDARLSVALSSFGHPKAKRPLAWDLANFPKLEPLLRYTESAEMRELLMRQFAIFDEQIVPRLPDVTHQVVHNDMNRYNVLIRHGVSNPRSRRFPWKTGIEISGVIDFGDVVYTALPFDLAIAASSQLTPSGSDPWVRARSIVRGYREVRPLTTTELEVVVWAAPVRVAVRTLLINYQSALNPERGVYLNSHITDNLAVLKSASKVSASSVLRGLV</sequence>
<dbReference type="InterPro" id="IPR002575">
    <property type="entry name" value="Aminoglycoside_PTrfase"/>
</dbReference>
<dbReference type="GO" id="GO:0047992">
    <property type="term" value="F:hydroxylysine kinase activity"/>
    <property type="evidence" value="ECO:0007669"/>
    <property type="project" value="UniProtKB-EC"/>
</dbReference>
<protein>
    <recommendedName>
        <fullName evidence="8">Hydroxylysine kinase</fullName>
        <ecNumber evidence="7">2.7.1.81</ecNumber>
    </recommendedName>
</protein>
<dbReference type="PANTHER" id="PTHR21064:SF1">
    <property type="entry name" value="HYDROXYLYSINE KINASE"/>
    <property type="match status" value="1"/>
</dbReference>
<dbReference type="InterPro" id="IPR050249">
    <property type="entry name" value="Pseudomonas-type_ThrB"/>
</dbReference>
<evidence type="ECO:0000313" key="10">
    <source>
        <dbReference type="EMBL" id="PWF26552.1"/>
    </source>
</evidence>
<dbReference type="PANTHER" id="PTHR21064">
    <property type="entry name" value="AMINOGLYCOSIDE PHOSPHOTRANSFERASE DOMAIN-CONTAINING PROTEIN-RELATED"/>
    <property type="match status" value="1"/>
</dbReference>
<comment type="function">
    <text evidence="6">Catalyzes the GTP-dependent phosphorylation of 5-hydroxy-L-lysine.</text>
</comment>
<evidence type="ECO:0000256" key="3">
    <source>
        <dbReference type="ARBA" id="ARBA00022679"/>
    </source>
</evidence>
<feature type="domain" description="Aminoglycoside phosphotransferase" evidence="9">
    <location>
        <begin position="75"/>
        <end position="327"/>
    </location>
</feature>
<comment type="caution">
    <text evidence="10">The sequence shown here is derived from an EMBL/GenBank/DDBJ whole genome shotgun (WGS) entry which is preliminary data.</text>
</comment>
<keyword evidence="4" id="KW-0418">Kinase</keyword>
<comment type="subcellular location">
    <subcellularLocation>
        <location evidence="1">Cytoplasm</location>
    </subcellularLocation>
</comment>
<dbReference type="GO" id="GO:0005737">
    <property type="term" value="C:cytoplasm"/>
    <property type="evidence" value="ECO:0007669"/>
    <property type="project" value="UniProtKB-SubCell"/>
</dbReference>
<dbReference type="Pfam" id="PF01636">
    <property type="entry name" value="APH"/>
    <property type="match status" value="1"/>
</dbReference>
<evidence type="ECO:0000313" key="11">
    <source>
        <dbReference type="Proteomes" id="UP000245283"/>
    </source>
</evidence>
<dbReference type="EMBL" id="QETB01000003">
    <property type="protein sequence ID" value="PWF26552.1"/>
    <property type="molecule type" value="Genomic_DNA"/>
</dbReference>